<dbReference type="InterPro" id="IPR003423">
    <property type="entry name" value="OMP_efflux"/>
</dbReference>
<feature type="chain" id="PRO_5045002312" evidence="4">
    <location>
        <begin position="20"/>
        <end position="480"/>
    </location>
</feature>
<dbReference type="Gene3D" id="2.20.200.10">
    <property type="entry name" value="Outer membrane efflux proteins (OEP)"/>
    <property type="match status" value="1"/>
</dbReference>
<comment type="similarity">
    <text evidence="1 4">Belongs to the outer membrane factor (OMF) (TC 1.B.17) family.</text>
</comment>
<evidence type="ECO:0000256" key="2">
    <source>
        <dbReference type="ARBA" id="ARBA00022452"/>
    </source>
</evidence>
<dbReference type="EMBL" id="SJDL01000033">
    <property type="protein sequence ID" value="TBW50744.1"/>
    <property type="molecule type" value="Genomic_DNA"/>
</dbReference>
<feature type="coiled-coil region" evidence="5">
    <location>
        <begin position="370"/>
        <end position="397"/>
    </location>
</feature>
<evidence type="ECO:0000256" key="5">
    <source>
        <dbReference type="SAM" id="Coils"/>
    </source>
</evidence>
<dbReference type="RefSeq" id="WP_131483225.1">
    <property type="nucleotide sequence ID" value="NZ_SJDL01000033.1"/>
</dbReference>
<dbReference type="SUPFAM" id="SSF56954">
    <property type="entry name" value="Outer membrane efflux proteins (OEP)"/>
    <property type="match status" value="1"/>
</dbReference>
<dbReference type="InterPro" id="IPR010131">
    <property type="entry name" value="MdtP/NodT-like"/>
</dbReference>
<comment type="subcellular location">
    <subcellularLocation>
        <location evidence="4">Cell outer membrane</location>
        <topology evidence="4">Lipid-anchor</topology>
    </subcellularLocation>
</comment>
<dbReference type="Proteomes" id="UP000313645">
    <property type="component" value="Unassembled WGS sequence"/>
</dbReference>
<dbReference type="Pfam" id="PF02321">
    <property type="entry name" value="OEP"/>
    <property type="match status" value="2"/>
</dbReference>
<reference evidence="6 7" key="1">
    <citation type="submission" date="2019-02" db="EMBL/GenBank/DDBJ databases">
        <title>Marinobacter halodurans sp. nov., a marine bacterium isolated from sea tidal flat.</title>
        <authorList>
            <person name="Yoo Y."/>
            <person name="Lee D.W."/>
            <person name="Kim B.S."/>
            <person name="Kim J.-J."/>
        </authorList>
    </citation>
    <scope>NUCLEOTIDE SEQUENCE [LARGE SCALE GENOMIC DNA]</scope>
    <source>
        <strain evidence="6 7">YJ-S3-2</strain>
    </source>
</reference>
<keyword evidence="3" id="KW-0998">Cell outer membrane</keyword>
<keyword evidence="7" id="KW-1185">Reference proteome</keyword>
<keyword evidence="4" id="KW-0812">Transmembrane</keyword>
<keyword evidence="4" id="KW-0564">Palmitate</keyword>
<dbReference type="PROSITE" id="PS51257">
    <property type="entry name" value="PROKAR_LIPOPROTEIN"/>
    <property type="match status" value="1"/>
</dbReference>
<protein>
    <submittedName>
        <fullName evidence="6">Efflux transporter outer membrane subunit</fullName>
    </submittedName>
</protein>
<name>A0ABY1ZK98_9GAMM</name>
<feature type="signal peptide" evidence="4">
    <location>
        <begin position="1"/>
        <end position="19"/>
    </location>
</feature>
<evidence type="ECO:0000256" key="4">
    <source>
        <dbReference type="RuleBase" id="RU362097"/>
    </source>
</evidence>
<dbReference type="PANTHER" id="PTHR30203">
    <property type="entry name" value="OUTER MEMBRANE CATION EFFLUX PROTEIN"/>
    <property type="match status" value="1"/>
</dbReference>
<keyword evidence="2 4" id="KW-1134">Transmembrane beta strand</keyword>
<organism evidence="6 7">
    <name type="scientific">Marinobacter halodurans</name>
    <dbReference type="NCBI Taxonomy" id="2528979"/>
    <lineage>
        <taxon>Bacteria</taxon>
        <taxon>Pseudomonadati</taxon>
        <taxon>Pseudomonadota</taxon>
        <taxon>Gammaproteobacteria</taxon>
        <taxon>Pseudomonadales</taxon>
        <taxon>Marinobacteraceae</taxon>
        <taxon>Marinobacter</taxon>
    </lineage>
</organism>
<keyword evidence="4" id="KW-0472">Membrane</keyword>
<sequence length="480" mass="51540">MRKRFLALAPLLLAGCAVGPDYQAPDVQAPEQFTESDSTAAFSAADEARFWGGFDDPLLASLIQDVLTDNPSLQAALARYQRADALVRGSKAERLPEIGASASAASQHLAVAERSGSSDANIDLYEVNANASWELDLFGQLRRASEAEVARLQAAGSEVNALKVSLAGEIAASYFELRGLQQQLSVARGNVQIQRDSLDIVRSRLDAGRSTRFDVRRAEAQLERTRAALPQLEADVRVQMHRIAVLTGRAPGELIPRLSAPEPLPTALPVIPPGTPGDVLRRRPDIRVAERQLAAATADIGVATADLYPHFSLNALIGSVALDSGNLFTGSAESRSIGLGIDWSFLNFGRVRSRIDAADADAQAALANYRQVILDALEETENRLVRYQRAQQRTQRLAASADAARDAAQLARTRYEQGYIGYFEVLDAEREQLDSENALEQGRTASVLAMVNLYRALAGAPGSAEQATASKAPAESDGPA</sequence>
<dbReference type="NCBIfam" id="TIGR01845">
    <property type="entry name" value="outer_NodT"/>
    <property type="match status" value="1"/>
</dbReference>
<accession>A0ABY1ZK98</accession>
<comment type="caution">
    <text evidence="6">The sequence shown here is derived from an EMBL/GenBank/DDBJ whole genome shotgun (WGS) entry which is preliminary data.</text>
</comment>
<keyword evidence="5" id="KW-0175">Coiled coil</keyword>
<evidence type="ECO:0000256" key="3">
    <source>
        <dbReference type="ARBA" id="ARBA00023237"/>
    </source>
</evidence>
<evidence type="ECO:0000313" key="6">
    <source>
        <dbReference type="EMBL" id="TBW50744.1"/>
    </source>
</evidence>
<keyword evidence="4" id="KW-0732">Signal</keyword>
<evidence type="ECO:0000256" key="1">
    <source>
        <dbReference type="ARBA" id="ARBA00007613"/>
    </source>
</evidence>
<dbReference type="PANTHER" id="PTHR30203:SF25">
    <property type="entry name" value="OUTER MEMBRANE PROTEIN-RELATED"/>
    <property type="match status" value="1"/>
</dbReference>
<evidence type="ECO:0000313" key="7">
    <source>
        <dbReference type="Proteomes" id="UP000313645"/>
    </source>
</evidence>
<dbReference type="Gene3D" id="1.20.1600.10">
    <property type="entry name" value="Outer membrane efflux proteins (OEP)"/>
    <property type="match status" value="1"/>
</dbReference>
<proteinExistence type="inferred from homology"/>
<keyword evidence="4" id="KW-0449">Lipoprotein</keyword>
<gene>
    <name evidence="6" type="ORF">EZI54_17750</name>
</gene>